<evidence type="ECO:0000256" key="3">
    <source>
        <dbReference type="ARBA" id="ARBA00022630"/>
    </source>
</evidence>
<dbReference type="InterPro" id="IPR016169">
    <property type="entry name" value="FAD-bd_PCMH_sub2"/>
</dbReference>
<keyword evidence="5" id="KW-0560">Oxidoreductase</keyword>
<gene>
    <name evidence="7" type="ORF">Q0590_04380</name>
</gene>
<proteinExistence type="inferred from homology"/>
<evidence type="ECO:0000259" key="6">
    <source>
        <dbReference type="PROSITE" id="PS51387"/>
    </source>
</evidence>
<dbReference type="InterPro" id="IPR016167">
    <property type="entry name" value="FAD-bd_PCMH_sub1"/>
</dbReference>
<dbReference type="RefSeq" id="WP_302036259.1">
    <property type="nucleotide sequence ID" value="NZ_JAUKPO010000001.1"/>
</dbReference>
<dbReference type="Gene3D" id="3.30.43.10">
    <property type="entry name" value="Uridine Diphospho-n-acetylenolpyruvylglucosamine Reductase, domain 2"/>
    <property type="match status" value="1"/>
</dbReference>
<feature type="domain" description="FAD-binding PCMH-type" evidence="6">
    <location>
        <begin position="48"/>
        <end position="218"/>
    </location>
</feature>
<comment type="cofactor">
    <cofactor evidence="1">
        <name>FAD</name>
        <dbReference type="ChEBI" id="CHEBI:57692"/>
    </cofactor>
</comment>
<dbReference type="PANTHER" id="PTHR42973">
    <property type="entry name" value="BINDING OXIDOREDUCTASE, PUTATIVE (AFU_ORTHOLOGUE AFUA_1G17690)-RELATED"/>
    <property type="match status" value="1"/>
</dbReference>
<dbReference type="InterPro" id="IPR016166">
    <property type="entry name" value="FAD-bd_PCMH"/>
</dbReference>
<dbReference type="Pfam" id="PF01565">
    <property type="entry name" value="FAD_binding_4"/>
    <property type="match status" value="1"/>
</dbReference>
<dbReference type="Gene3D" id="3.30.465.10">
    <property type="match status" value="1"/>
</dbReference>
<dbReference type="SUPFAM" id="SSF56176">
    <property type="entry name" value="FAD-binding/transporter-associated domain-like"/>
    <property type="match status" value="1"/>
</dbReference>
<organism evidence="7 8">
    <name type="scientific">Rhodocytophaga aerolata</name>
    <dbReference type="NCBI Taxonomy" id="455078"/>
    <lineage>
        <taxon>Bacteria</taxon>
        <taxon>Pseudomonadati</taxon>
        <taxon>Bacteroidota</taxon>
        <taxon>Cytophagia</taxon>
        <taxon>Cytophagales</taxon>
        <taxon>Rhodocytophagaceae</taxon>
        <taxon>Rhodocytophaga</taxon>
    </lineage>
</organism>
<name>A0ABT8R050_9BACT</name>
<dbReference type="PANTHER" id="PTHR42973:SF39">
    <property type="entry name" value="FAD-BINDING PCMH-TYPE DOMAIN-CONTAINING PROTEIN"/>
    <property type="match status" value="1"/>
</dbReference>
<dbReference type="InterPro" id="IPR012951">
    <property type="entry name" value="BBE"/>
</dbReference>
<sequence length="461" mass="50656">MIAHETHTASGFYSPEAFMAFRTAVQGPILLPDAAGYDQARKVWNAMIDRRPCLIVQCINTADVVHAVNFARTQQLPVAIRGGAHNAAGLAVCDNGLVIDLSLMKEIVVDPATMTARAQGGVLWGEFDQATQQHGLATTGGVVTTTGIAGLTLGGGIGWLMGKYGLSCDNLLSVEIVTADGQVRTASRTQNEDLFWAVRGAGGNFGVVTSFEYQLHRVGKVLGGMVLHPISRAKEVLQFYREFTATAPDELTTYAGALTSPDGHPMLAIVLCYCGADMEEGERLIAPVRQFGPPMVDMLRPMPYLEQQTLFDAAAPHGLQSYWKANQLDGLTDEAIDTFVKYVSPISSPRTAVLIEHHHGAMSRVDPEATAFRHREECYDLVILSLWTDPKDSPTHVRWTREFFEAMKPFYRHGVYVNALSDDEGNDRVRAAYGVNYDRLVELKRLYDPANLFRINNNIVP</sequence>
<evidence type="ECO:0000256" key="2">
    <source>
        <dbReference type="ARBA" id="ARBA00005466"/>
    </source>
</evidence>
<comment type="caution">
    <text evidence="7">The sequence shown here is derived from an EMBL/GenBank/DDBJ whole genome shotgun (WGS) entry which is preliminary data.</text>
</comment>
<dbReference type="InterPro" id="IPR006094">
    <property type="entry name" value="Oxid_FAD_bind_N"/>
</dbReference>
<evidence type="ECO:0000313" key="8">
    <source>
        <dbReference type="Proteomes" id="UP001168528"/>
    </source>
</evidence>
<protein>
    <submittedName>
        <fullName evidence="7">FAD-binding oxidoreductase</fullName>
    </submittedName>
</protein>
<evidence type="ECO:0000256" key="5">
    <source>
        <dbReference type="ARBA" id="ARBA00023002"/>
    </source>
</evidence>
<dbReference type="Pfam" id="PF08031">
    <property type="entry name" value="BBE"/>
    <property type="match status" value="1"/>
</dbReference>
<keyword evidence="8" id="KW-1185">Reference proteome</keyword>
<reference evidence="7" key="1">
    <citation type="submission" date="2023-07" db="EMBL/GenBank/DDBJ databases">
        <title>The genome sequence of Rhodocytophaga aerolata KACC 12507.</title>
        <authorList>
            <person name="Zhang X."/>
        </authorList>
    </citation>
    <scope>NUCLEOTIDE SEQUENCE</scope>
    <source>
        <strain evidence="7">KACC 12507</strain>
    </source>
</reference>
<evidence type="ECO:0000256" key="4">
    <source>
        <dbReference type="ARBA" id="ARBA00022827"/>
    </source>
</evidence>
<dbReference type="InterPro" id="IPR036318">
    <property type="entry name" value="FAD-bd_PCMH-like_sf"/>
</dbReference>
<dbReference type="InterPro" id="IPR050416">
    <property type="entry name" value="FAD-linked_Oxidoreductase"/>
</dbReference>
<evidence type="ECO:0000256" key="1">
    <source>
        <dbReference type="ARBA" id="ARBA00001974"/>
    </source>
</evidence>
<keyword evidence="3" id="KW-0285">Flavoprotein</keyword>
<comment type="similarity">
    <text evidence="2">Belongs to the oxygen-dependent FAD-linked oxidoreductase family.</text>
</comment>
<accession>A0ABT8R050</accession>
<evidence type="ECO:0000313" key="7">
    <source>
        <dbReference type="EMBL" id="MDO1445473.1"/>
    </source>
</evidence>
<dbReference type="PROSITE" id="PS51387">
    <property type="entry name" value="FAD_PCMH"/>
    <property type="match status" value="1"/>
</dbReference>
<dbReference type="Gene3D" id="3.40.462.20">
    <property type="match status" value="1"/>
</dbReference>
<dbReference type="Proteomes" id="UP001168528">
    <property type="component" value="Unassembled WGS sequence"/>
</dbReference>
<keyword evidence="4" id="KW-0274">FAD</keyword>
<dbReference type="EMBL" id="JAUKPO010000001">
    <property type="protein sequence ID" value="MDO1445473.1"/>
    <property type="molecule type" value="Genomic_DNA"/>
</dbReference>